<dbReference type="Pfam" id="PF00561">
    <property type="entry name" value="Abhydrolase_1"/>
    <property type="match status" value="1"/>
</dbReference>
<feature type="compositionally biased region" description="Gly residues" evidence="1">
    <location>
        <begin position="500"/>
        <end position="509"/>
    </location>
</feature>
<dbReference type="OrthoDB" id="5592486at2759"/>
<dbReference type="HOGENOM" id="CLU_015737_2_1_1"/>
<dbReference type="AlphaFoldDB" id="A0A067N705"/>
<evidence type="ECO:0000313" key="3">
    <source>
        <dbReference type="EMBL" id="KDQ19887.1"/>
    </source>
</evidence>
<evidence type="ECO:0000256" key="1">
    <source>
        <dbReference type="SAM" id="MobiDB-lite"/>
    </source>
</evidence>
<evidence type="ECO:0000259" key="2">
    <source>
        <dbReference type="Pfam" id="PF00561"/>
    </source>
</evidence>
<protein>
    <recommendedName>
        <fullName evidence="2">AB hydrolase-1 domain-containing protein</fullName>
    </recommendedName>
</protein>
<gene>
    <name evidence="3" type="ORF">BOTBODRAFT_125358</name>
</gene>
<feature type="region of interest" description="Disordered" evidence="1">
    <location>
        <begin position="1"/>
        <end position="47"/>
    </location>
</feature>
<dbReference type="Proteomes" id="UP000027195">
    <property type="component" value="Unassembled WGS sequence"/>
</dbReference>
<keyword evidence="4" id="KW-1185">Reference proteome</keyword>
<accession>A0A067N705</accession>
<organism evidence="3 4">
    <name type="scientific">Botryobasidium botryosum (strain FD-172 SS1)</name>
    <dbReference type="NCBI Taxonomy" id="930990"/>
    <lineage>
        <taxon>Eukaryota</taxon>
        <taxon>Fungi</taxon>
        <taxon>Dikarya</taxon>
        <taxon>Basidiomycota</taxon>
        <taxon>Agaricomycotina</taxon>
        <taxon>Agaricomycetes</taxon>
        <taxon>Cantharellales</taxon>
        <taxon>Botryobasidiaceae</taxon>
        <taxon>Botryobasidium</taxon>
    </lineage>
</organism>
<feature type="region of interest" description="Disordered" evidence="1">
    <location>
        <begin position="487"/>
        <end position="509"/>
    </location>
</feature>
<reference evidence="4" key="1">
    <citation type="journal article" date="2014" name="Proc. Natl. Acad. Sci. U.S.A.">
        <title>Extensive sampling of basidiomycete genomes demonstrates inadequacy of the white-rot/brown-rot paradigm for wood decay fungi.</title>
        <authorList>
            <person name="Riley R."/>
            <person name="Salamov A.A."/>
            <person name="Brown D.W."/>
            <person name="Nagy L.G."/>
            <person name="Floudas D."/>
            <person name="Held B.W."/>
            <person name="Levasseur A."/>
            <person name="Lombard V."/>
            <person name="Morin E."/>
            <person name="Otillar R."/>
            <person name="Lindquist E.A."/>
            <person name="Sun H."/>
            <person name="LaButti K.M."/>
            <person name="Schmutz J."/>
            <person name="Jabbour D."/>
            <person name="Luo H."/>
            <person name="Baker S.E."/>
            <person name="Pisabarro A.G."/>
            <person name="Walton J.D."/>
            <person name="Blanchette R.A."/>
            <person name="Henrissat B."/>
            <person name="Martin F."/>
            <person name="Cullen D."/>
            <person name="Hibbett D.S."/>
            <person name="Grigoriev I.V."/>
        </authorList>
    </citation>
    <scope>NUCLEOTIDE SEQUENCE [LARGE SCALE GENOMIC DNA]</scope>
    <source>
        <strain evidence="4">FD-172 SS1</strain>
    </source>
</reference>
<dbReference type="EMBL" id="KL198018">
    <property type="protein sequence ID" value="KDQ19887.1"/>
    <property type="molecule type" value="Genomic_DNA"/>
</dbReference>
<proteinExistence type="predicted"/>
<feature type="domain" description="AB hydrolase-1" evidence="2">
    <location>
        <begin position="222"/>
        <end position="335"/>
    </location>
</feature>
<dbReference type="InParanoid" id="A0A067N705"/>
<sequence length="509" mass="55892">MSRHARSGSFSAPPSPRLTRRELRTQPPIESPPHPTGHPYGISEGSGGDGGAWFNSTCIPLIHEVNPSSTARAIQDALHENLFAPLRTTSRSTPRSATAPLQQQPAITPSIQGKPLLLEGLARSTFPTASLTTEDLEAAELDSPSSSSIQRLAVTRTSIGSLKAIQNRETPYSRFLRELPLTSWWYQLNKDMADRMLSTKDRADTIDEEDRQIRTRYKSPKNPVVFCHGLFGWDTISLGPSAFKGLQISHWRGLKEILEANGVEVLIARVPATSWVEKRAAVLETMIRQTFPGRKVHLIGHSMGGLDCRYLASKLQSSEVQILSVTTIATPHKGSAFADYVVNMLGEERIPTVLSYLDPLPMGGGDGTAIASLTLEKMQKFNEDVPDAEGVKYFSWGAQFDPGLFEPYKWPHGIVYEKEGPNDGLVSVASSKWGTYLGTLEQVNHSDLVGWVNQVRYTLADWMGKSIKFKPATFYLEMIDYLAREVEGQTDDSGTDEGPGPSGGPGGRL</sequence>
<dbReference type="Gene3D" id="3.40.50.1820">
    <property type="entry name" value="alpha/beta hydrolase"/>
    <property type="match status" value="1"/>
</dbReference>
<name>A0A067N705_BOTB1</name>
<dbReference type="SUPFAM" id="SSF53474">
    <property type="entry name" value="alpha/beta-Hydrolases"/>
    <property type="match status" value="1"/>
</dbReference>
<dbReference type="InterPro" id="IPR029058">
    <property type="entry name" value="AB_hydrolase_fold"/>
</dbReference>
<evidence type="ECO:0000313" key="4">
    <source>
        <dbReference type="Proteomes" id="UP000027195"/>
    </source>
</evidence>
<dbReference type="InterPro" id="IPR000073">
    <property type="entry name" value="AB_hydrolase_1"/>
</dbReference>
<dbReference type="STRING" id="930990.A0A067N705"/>
<dbReference type="PANTHER" id="PTHR11440">
    <property type="entry name" value="LECITHIN-CHOLESTEROL ACYLTRANSFERASE-RELATED"/>
    <property type="match status" value="1"/>
</dbReference>